<sequence length="105" mass="11589">MSAKAISPVTVVASFRLLPDRVAEVLPVVAACVTASRKEATNLSYTCRRDRDDPLHFVFVEQWRSVDAIRQHEEQPHFLALKSALEAGADGTLAVTLLEDDDRLA</sequence>
<dbReference type="SUPFAM" id="SSF54909">
    <property type="entry name" value="Dimeric alpha+beta barrel"/>
    <property type="match status" value="1"/>
</dbReference>
<dbReference type="OrthoDB" id="287932at2"/>
<dbReference type="AlphaFoldDB" id="A0A1U9KJ85"/>
<dbReference type="Proteomes" id="UP000188937">
    <property type="component" value="Chromosome"/>
</dbReference>
<dbReference type="InterPro" id="IPR050744">
    <property type="entry name" value="AI-2_Isomerase_LsrG"/>
</dbReference>
<dbReference type="Gene3D" id="3.30.70.100">
    <property type="match status" value="1"/>
</dbReference>
<reference evidence="2 3" key="1">
    <citation type="submission" date="2016-03" db="EMBL/GenBank/DDBJ databases">
        <title>Acetic acid bacteria sequencing.</title>
        <authorList>
            <person name="Brandt J."/>
            <person name="Jakob F."/>
            <person name="Vogel R.F."/>
        </authorList>
    </citation>
    <scope>NUCLEOTIDE SEQUENCE [LARGE SCALE GENOMIC DNA]</scope>
    <source>
        <strain evidence="2 3">TMW2.1153</strain>
    </source>
</reference>
<dbReference type="InterPro" id="IPR011008">
    <property type="entry name" value="Dimeric_a/b-barrel"/>
</dbReference>
<proteinExistence type="predicted"/>
<organism evidence="2 3">
    <name type="scientific">Acetobacter aceti</name>
    <dbReference type="NCBI Taxonomy" id="435"/>
    <lineage>
        <taxon>Bacteria</taxon>
        <taxon>Pseudomonadati</taxon>
        <taxon>Pseudomonadota</taxon>
        <taxon>Alphaproteobacteria</taxon>
        <taxon>Acetobacterales</taxon>
        <taxon>Acetobacteraceae</taxon>
        <taxon>Acetobacter</taxon>
        <taxon>Acetobacter subgen. Acetobacter</taxon>
    </lineage>
</organism>
<protein>
    <submittedName>
        <fullName evidence="2">Antibiotic biosynthesis monooxygenase</fullName>
    </submittedName>
</protein>
<dbReference type="GO" id="GO:0004497">
    <property type="term" value="F:monooxygenase activity"/>
    <property type="evidence" value="ECO:0007669"/>
    <property type="project" value="UniProtKB-KW"/>
</dbReference>
<feature type="domain" description="ABM" evidence="1">
    <location>
        <begin position="9"/>
        <end position="97"/>
    </location>
</feature>
<name>A0A1U9KJ85_ACEAC</name>
<gene>
    <name evidence="2" type="ORF">A0U92_15120</name>
</gene>
<dbReference type="PROSITE" id="PS51725">
    <property type="entry name" value="ABM"/>
    <property type="match status" value="1"/>
</dbReference>
<dbReference type="EMBL" id="CP014692">
    <property type="protein sequence ID" value="AQS85875.1"/>
    <property type="molecule type" value="Genomic_DNA"/>
</dbReference>
<evidence type="ECO:0000259" key="1">
    <source>
        <dbReference type="PROSITE" id="PS51725"/>
    </source>
</evidence>
<accession>A0A1U9KJ85</accession>
<dbReference type="STRING" id="435.A0U92_15120"/>
<dbReference type="RefSeq" id="WP_077813882.1">
    <property type="nucleotide sequence ID" value="NZ_CP014692.1"/>
</dbReference>
<evidence type="ECO:0000313" key="3">
    <source>
        <dbReference type="Proteomes" id="UP000188937"/>
    </source>
</evidence>
<keyword evidence="2" id="KW-0560">Oxidoreductase</keyword>
<dbReference type="PANTHER" id="PTHR33336">
    <property type="entry name" value="QUINOL MONOOXYGENASE YGIN-RELATED"/>
    <property type="match status" value="1"/>
</dbReference>
<dbReference type="PANTHER" id="PTHR33336:SF15">
    <property type="entry name" value="ABM DOMAIN-CONTAINING PROTEIN"/>
    <property type="match status" value="1"/>
</dbReference>
<keyword evidence="3" id="KW-1185">Reference proteome</keyword>
<dbReference type="KEGG" id="aace:A0U92_15120"/>
<dbReference type="InterPro" id="IPR007138">
    <property type="entry name" value="ABM_dom"/>
</dbReference>
<evidence type="ECO:0000313" key="2">
    <source>
        <dbReference type="EMBL" id="AQS85875.1"/>
    </source>
</evidence>
<dbReference type="Pfam" id="PF03992">
    <property type="entry name" value="ABM"/>
    <property type="match status" value="1"/>
</dbReference>
<keyword evidence="2" id="KW-0503">Monooxygenase</keyword>